<evidence type="ECO:0000256" key="10">
    <source>
        <dbReference type="ARBA" id="ARBA00022827"/>
    </source>
</evidence>
<evidence type="ECO:0000256" key="12">
    <source>
        <dbReference type="ARBA" id="ARBA00023268"/>
    </source>
</evidence>
<evidence type="ECO:0000256" key="1">
    <source>
        <dbReference type="ARBA" id="ARBA00002121"/>
    </source>
</evidence>
<dbReference type="InterPro" id="IPR023465">
    <property type="entry name" value="Riboflavin_kinase_dom_sf"/>
</dbReference>
<evidence type="ECO:0000256" key="6">
    <source>
        <dbReference type="ARBA" id="ARBA00022679"/>
    </source>
</evidence>
<dbReference type="InterPro" id="IPR014729">
    <property type="entry name" value="Rossmann-like_a/b/a_fold"/>
</dbReference>
<dbReference type="GO" id="GO:0008531">
    <property type="term" value="F:riboflavin kinase activity"/>
    <property type="evidence" value="ECO:0007669"/>
    <property type="project" value="UniProtKB-UniRule"/>
</dbReference>
<dbReference type="InterPro" id="IPR015865">
    <property type="entry name" value="Riboflavin_kinase_bac/euk"/>
</dbReference>
<comment type="function">
    <text evidence="1">Catalyzes the phosphorylation of riboflavin to FMN followed by the adenylation of FMN to FAD.</text>
</comment>
<dbReference type="InterPro" id="IPR023468">
    <property type="entry name" value="Riboflavin_kinase"/>
</dbReference>
<organism evidence="17 18">
    <name type="scientific">Cohnella fermenti</name>
    <dbReference type="NCBI Taxonomy" id="2565925"/>
    <lineage>
        <taxon>Bacteria</taxon>
        <taxon>Bacillati</taxon>
        <taxon>Bacillota</taxon>
        <taxon>Bacilli</taxon>
        <taxon>Bacillales</taxon>
        <taxon>Paenibacillaceae</taxon>
        <taxon>Cohnella</taxon>
    </lineage>
</organism>
<evidence type="ECO:0000256" key="13">
    <source>
        <dbReference type="ARBA" id="ARBA00047880"/>
    </source>
</evidence>
<keyword evidence="9 15" id="KW-0418">Kinase</keyword>
<dbReference type="PANTHER" id="PTHR22749:SF6">
    <property type="entry name" value="RIBOFLAVIN KINASE"/>
    <property type="match status" value="1"/>
</dbReference>
<dbReference type="CDD" id="cd02064">
    <property type="entry name" value="FAD_synthetase_N"/>
    <property type="match status" value="1"/>
</dbReference>
<comment type="pathway">
    <text evidence="2 15">Cofactor biosynthesis; FAD biosynthesis; FAD from FMN: step 1/1.</text>
</comment>
<reference evidence="17 18" key="1">
    <citation type="submission" date="2019-04" db="EMBL/GenBank/DDBJ databases">
        <title>Cohnella sp. nov. isolated from preserved vegetables.</title>
        <authorList>
            <person name="Lin S.-Y."/>
            <person name="Hung M.-H."/>
            <person name="Young C.-C."/>
        </authorList>
    </citation>
    <scope>NUCLEOTIDE SEQUENCE [LARGE SCALE GENOMIC DNA]</scope>
    <source>
        <strain evidence="17 18">CC-MHH1044</strain>
    </source>
</reference>
<evidence type="ECO:0000256" key="4">
    <source>
        <dbReference type="ARBA" id="ARBA00022630"/>
    </source>
</evidence>
<keyword evidence="10 15" id="KW-0274">FAD</keyword>
<keyword evidence="18" id="KW-1185">Reference proteome</keyword>
<evidence type="ECO:0000256" key="11">
    <source>
        <dbReference type="ARBA" id="ARBA00022840"/>
    </source>
</evidence>
<keyword evidence="5 15" id="KW-0288">FMN</keyword>
<evidence type="ECO:0000256" key="15">
    <source>
        <dbReference type="PIRNR" id="PIRNR004491"/>
    </source>
</evidence>
<dbReference type="UniPathway" id="UPA00277">
    <property type="reaction ID" value="UER00407"/>
</dbReference>
<dbReference type="PANTHER" id="PTHR22749">
    <property type="entry name" value="RIBOFLAVIN KINASE/FMN ADENYLYLTRANSFERASE"/>
    <property type="match status" value="1"/>
</dbReference>
<protein>
    <recommendedName>
        <fullName evidence="15">Riboflavin biosynthesis protein</fullName>
    </recommendedName>
    <domain>
        <recommendedName>
            <fullName evidence="15">Riboflavin kinase</fullName>
            <ecNumber evidence="15">2.7.1.26</ecNumber>
        </recommendedName>
        <alternativeName>
            <fullName evidence="15">Flavokinase</fullName>
        </alternativeName>
    </domain>
    <domain>
        <recommendedName>
            <fullName evidence="15">FMN adenylyltransferase</fullName>
            <ecNumber evidence="15">2.7.7.2</ecNumber>
        </recommendedName>
        <alternativeName>
            <fullName evidence="15">FAD pyrophosphorylase</fullName>
        </alternativeName>
        <alternativeName>
            <fullName evidence="15">FAD synthase</fullName>
        </alternativeName>
    </domain>
</protein>
<dbReference type="InterPro" id="IPR015864">
    <property type="entry name" value="FAD_synthase"/>
</dbReference>
<sequence length="323" mass="35804">MELYGIAYSPQSDVFDLPEQAAKPQGLSLAIGFFDGVHLGHREVIRRAVTLGRERGETPAVLTFDPHPRVVLGKDQYHSVLTPMEHKLELFAAEGVETSLVMSFDRAFSEVTAERFIRELLLPLGVRTIVVGFDFHFGHRGQGSAELLRQIGGAAIDVQVVEPVYRDGAKVSSSRVRQLLTDGECRQAAELLARPYEVRGEVVHGKALGRQLGFPTANIDPSHSYFLPKHGVYAVTVRTDDGPDAPVYKGVMNVGLRPTVDKGAIEPKLEAHLLDFDRDLYGKSLQVRFHDFLRPEMKFGSLDALVEQIGRDAANARKRLELL</sequence>
<dbReference type="GO" id="GO:0009398">
    <property type="term" value="P:FMN biosynthetic process"/>
    <property type="evidence" value="ECO:0007669"/>
    <property type="project" value="UniProtKB-UniRule"/>
</dbReference>
<dbReference type="GO" id="GO:0009231">
    <property type="term" value="P:riboflavin biosynthetic process"/>
    <property type="evidence" value="ECO:0007669"/>
    <property type="project" value="InterPro"/>
</dbReference>
<dbReference type="Gene3D" id="2.40.30.30">
    <property type="entry name" value="Riboflavin kinase-like"/>
    <property type="match status" value="1"/>
</dbReference>
<keyword evidence="11 15" id="KW-0067">ATP-binding</keyword>
<dbReference type="FunFam" id="3.40.50.620:FF:000021">
    <property type="entry name" value="Riboflavin biosynthesis protein"/>
    <property type="match status" value="1"/>
</dbReference>
<evidence type="ECO:0000256" key="9">
    <source>
        <dbReference type="ARBA" id="ARBA00022777"/>
    </source>
</evidence>
<keyword evidence="4 15" id="KW-0285">Flavoprotein</keyword>
<keyword evidence="7 15" id="KW-0548">Nucleotidyltransferase</keyword>
<dbReference type="GO" id="GO:0003919">
    <property type="term" value="F:FMN adenylyltransferase activity"/>
    <property type="evidence" value="ECO:0007669"/>
    <property type="project" value="UniProtKB-UniRule"/>
</dbReference>
<dbReference type="NCBIfam" id="TIGR00083">
    <property type="entry name" value="ribF"/>
    <property type="match status" value="1"/>
</dbReference>
<keyword evidence="8 15" id="KW-0547">Nucleotide-binding</keyword>
<evidence type="ECO:0000256" key="2">
    <source>
        <dbReference type="ARBA" id="ARBA00004726"/>
    </source>
</evidence>
<comment type="similarity">
    <text evidence="15">Belongs to the ribF family.</text>
</comment>
<dbReference type="Gene3D" id="3.40.50.620">
    <property type="entry name" value="HUPs"/>
    <property type="match status" value="1"/>
</dbReference>
<proteinExistence type="inferred from homology"/>
<dbReference type="AlphaFoldDB" id="A0A4S4C0T7"/>
<dbReference type="InterPro" id="IPR002606">
    <property type="entry name" value="Riboflavin_kinase_bac"/>
</dbReference>
<name>A0A4S4C0T7_9BACL</name>
<evidence type="ECO:0000256" key="3">
    <source>
        <dbReference type="ARBA" id="ARBA00005201"/>
    </source>
</evidence>
<evidence type="ECO:0000313" key="18">
    <source>
        <dbReference type="Proteomes" id="UP000310636"/>
    </source>
</evidence>
<dbReference type="Pfam" id="PF06574">
    <property type="entry name" value="FAD_syn"/>
    <property type="match status" value="1"/>
</dbReference>
<dbReference type="Proteomes" id="UP000310636">
    <property type="component" value="Unassembled WGS sequence"/>
</dbReference>
<dbReference type="Pfam" id="PF01687">
    <property type="entry name" value="Flavokinase"/>
    <property type="match status" value="1"/>
</dbReference>
<evidence type="ECO:0000256" key="5">
    <source>
        <dbReference type="ARBA" id="ARBA00022643"/>
    </source>
</evidence>
<gene>
    <name evidence="17" type="ORF">E6C55_08885</name>
</gene>
<evidence type="ECO:0000259" key="16">
    <source>
        <dbReference type="SMART" id="SM00904"/>
    </source>
</evidence>
<evidence type="ECO:0000256" key="14">
    <source>
        <dbReference type="ARBA" id="ARBA00049494"/>
    </source>
</evidence>
<dbReference type="EC" id="2.7.1.26" evidence="15"/>
<keyword evidence="6 15" id="KW-0808">Transferase</keyword>
<feature type="domain" description="Riboflavin kinase" evidence="16">
    <location>
        <begin position="191"/>
        <end position="321"/>
    </location>
</feature>
<dbReference type="NCBIfam" id="NF004160">
    <property type="entry name" value="PRK05627.1-3"/>
    <property type="match status" value="1"/>
</dbReference>
<dbReference type="PIRSF" id="PIRSF004491">
    <property type="entry name" value="FAD_Synth"/>
    <property type="match status" value="1"/>
</dbReference>
<comment type="catalytic activity">
    <reaction evidence="13 15">
        <text>riboflavin + ATP = FMN + ADP + H(+)</text>
        <dbReference type="Rhea" id="RHEA:14357"/>
        <dbReference type="ChEBI" id="CHEBI:15378"/>
        <dbReference type="ChEBI" id="CHEBI:30616"/>
        <dbReference type="ChEBI" id="CHEBI:57986"/>
        <dbReference type="ChEBI" id="CHEBI:58210"/>
        <dbReference type="ChEBI" id="CHEBI:456216"/>
        <dbReference type="EC" id="2.7.1.26"/>
    </reaction>
</comment>
<dbReference type="SMART" id="SM00904">
    <property type="entry name" value="Flavokinase"/>
    <property type="match status" value="1"/>
</dbReference>
<dbReference type="RefSeq" id="WP_136369430.1">
    <property type="nucleotide sequence ID" value="NZ_SSOB01000009.1"/>
</dbReference>
<dbReference type="SUPFAM" id="SSF82114">
    <property type="entry name" value="Riboflavin kinase-like"/>
    <property type="match status" value="1"/>
</dbReference>
<dbReference type="GO" id="GO:0006747">
    <property type="term" value="P:FAD biosynthetic process"/>
    <property type="evidence" value="ECO:0007669"/>
    <property type="project" value="UniProtKB-UniRule"/>
</dbReference>
<dbReference type="EC" id="2.7.7.2" evidence="15"/>
<dbReference type="UniPathway" id="UPA00276">
    <property type="reaction ID" value="UER00406"/>
</dbReference>
<dbReference type="EMBL" id="SSOB01000009">
    <property type="protein sequence ID" value="THF81220.1"/>
    <property type="molecule type" value="Genomic_DNA"/>
</dbReference>
<evidence type="ECO:0000256" key="7">
    <source>
        <dbReference type="ARBA" id="ARBA00022695"/>
    </source>
</evidence>
<comment type="catalytic activity">
    <reaction evidence="14 15">
        <text>FMN + ATP + H(+) = FAD + diphosphate</text>
        <dbReference type="Rhea" id="RHEA:17237"/>
        <dbReference type="ChEBI" id="CHEBI:15378"/>
        <dbReference type="ChEBI" id="CHEBI:30616"/>
        <dbReference type="ChEBI" id="CHEBI:33019"/>
        <dbReference type="ChEBI" id="CHEBI:57692"/>
        <dbReference type="ChEBI" id="CHEBI:58210"/>
        <dbReference type="EC" id="2.7.7.2"/>
    </reaction>
</comment>
<accession>A0A4S4C0T7</accession>
<keyword evidence="12" id="KW-0511">Multifunctional enzyme</keyword>
<dbReference type="NCBIfam" id="NF004162">
    <property type="entry name" value="PRK05627.1-5"/>
    <property type="match status" value="1"/>
</dbReference>
<dbReference type="FunFam" id="2.40.30.30:FF:000003">
    <property type="entry name" value="Riboflavin biosynthesis protein"/>
    <property type="match status" value="1"/>
</dbReference>
<evidence type="ECO:0000256" key="8">
    <source>
        <dbReference type="ARBA" id="ARBA00022741"/>
    </source>
</evidence>
<dbReference type="OrthoDB" id="9803667at2"/>
<comment type="pathway">
    <text evidence="3 15">Cofactor biosynthesis; FMN biosynthesis; FMN from riboflavin (ATP route): step 1/1.</text>
</comment>
<dbReference type="SUPFAM" id="SSF52374">
    <property type="entry name" value="Nucleotidylyl transferase"/>
    <property type="match status" value="1"/>
</dbReference>
<evidence type="ECO:0000313" key="17">
    <source>
        <dbReference type="EMBL" id="THF81220.1"/>
    </source>
</evidence>
<comment type="caution">
    <text evidence="17">The sequence shown here is derived from an EMBL/GenBank/DDBJ whole genome shotgun (WGS) entry which is preliminary data.</text>
</comment>
<dbReference type="GO" id="GO:0005524">
    <property type="term" value="F:ATP binding"/>
    <property type="evidence" value="ECO:0007669"/>
    <property type="project" value="UniProtKB-UniRule"/>
</dbReference>